<dbReference type="PANTHER" id="PTHR46600:SF11">
    <property type="entry name" value="THAP DOMAIN-CONTAINING PROTEIN 10"/>
    <property type="match status" value="1"/>
</dbReference>
<dbReference type="PANTHER" id="PTHR46600">
    <property type="entry name" value="THAP DOMAIN-CONTAINING"/>
    <property type="match status" value="1"/>
</dbReference>
<dbReference type="InterPro" id="IPR006612">
    <property type="entry name" value="THAP_Znf"/>
</dbReference>
<organism evidence="7 8">
    <name type="scientific">Chilo suppressalis</name>
    <name type="common">Asiatic rice borer moth</name>
    <dbReference type="NCBI Taxonomy" id="168631"/>
    <lineage>
        <taxon>Eukaryota</taxon>
        <taxon>Metazoa</taxon>
        <taxon>Ecdysozoa</taxon>
        <taxon>Arthropoda</taxon>
        <taxon>Hexapoda</taxon>
        <taxon>Insecta</taxon>
        <taxon>Pterygota</taxon>
        <taxon>Neoptera</taxon>
        <taxon>Endopterygota</taxon>
        <taxon>Lepidoptera</taxon>
        <taxon>Glossata</taxon>
        <taxon>Ditrysia</taxon>
        <taxon>Pyraloidea</taxon>
        <taxon>Crambidae</taxon>
        <taxon>Crambinae</taxon>
        <taxon>Chilo</taxon>
    </lineage>
</organism>
<dbReference type="SMART" id="SM00980">
    <property type="entry name" value="THAP"/>
    <property type="match status" value="1"/>
</dbReference>
<dbReference type="SMART" id="SM00692">
    <property type="entry name" value="DM3"/>
    <property type="match status" value="1"/>
</dbReference>
<keyword evidence="1" id="KW-0479">Metal-binding</keyword>
<evidence type="ECO:0000256" key="5">
    <source>
        <dbReference type="PROSITE-ProRule" id="PRU00309"/>
    </source>
</evidence>
<evidence type="ECO:0000313" key="8">
    <source>
        <dbReference type="Proteomes" id="UP001153292"/>
    </source>
</evidence>
<evidence type="ECO:0000256" key="3">
    <source>
        <dbReference type="ARBA" id="ARBA00022833"/>
    </source>
</evidence>
<accession>A0ABN8AWN2</accession>
<proteinExistence type="predicted"/>
<sequence>MVYICCVENCKKEADPGSAITFHKFPRNLKERQKWIDVVPGKVTLTSVICSLHFKLDDFSQNVSKRYLKRHAVPSIFPGMIPKERKYLVVNQGEITLESLPESCIKDPEIQICDVRTLRENELRDEVNTVIPQIEGNELRGEVNIVTTKTLENDLRRKTIIITPKTGENELMHQVTEEVPKRKHYIVINQGEISLESFPETPDLEPESELEMQTLQQNALKCKVNSKERDYLVNSEDDGTLETLSYTSSDDESLQEPRAFYSVLTQTGPDIDIIKEEERKLKQLKKIIHARSRRRTVTIKKLKLHLKDLVKQKLKKTI</sequence>
<dbReference type="Gene3D" id="6.20.210.20">
    <property type="entry name" value="THAP domain"/>
    <property type="match status" value="1"/>
</dbReference>
<evidence type="ECO:0000256" key="1">
    <source>
        <dbReference type="ARBA" id="ARBA00022723"/>
    </source>
</evidence>
<keyword evidence="8" id="KW-1185">Reference proteome</keyword>
<dbReference type="Pfam" id="PF05485">
    <property type="entry name" value="THAP"/>
    <property type="match status" value="1"/>
</dbReference>
<dbReference type="InterPro" id="IPR026516">
    <property type="entry name" value="THAP1/10"/>
</dbReference>
<name>A0ABN8AWN2_CHISP</name>
<evidence type="ECO:0000313" key="7">
    <source>
        <dbReference type="EMBL" id="CAH0400607.1"/>
    </source>
</evidence>
<gene>
    <name evidence="7" type="ORF">CHILSU_LOCUS3801</name>
</gene>
<keyword evidence="2 5" id="KW-0863">Zinc-finger</keyword>
<keyword evidence="4 5" id="KW-0238">DNA-binding</keyword>
<keyword evidence="3" id="KW-0862">Zinc</keyword>
<reference evidence="7" key="1">
    <citation type="submission" date="2021-12" db="EMBL/GenBank/DDBJ databases">
        <authorList>
            <person name="King R."/>
        </authorList>
    </citation>
    <scope>NUCLEOTIDE SEQUENCE</scope>
</reference>
<feature type="domain" description="THAP-type" evidence="6">
    <location>
        <begin position="1"/>
        <end position="77"/>
    </location>
</feature>
<protein>
    <recommendedName>
        <fullName evidence="6">THAP-type domain-containing protein</fullName>
    </recommendedName>
</protein>
<dbReference type="Proteomes" id="UP001153292">
    <property type="component" value="Chromosome 17"/>
</dbReference>
<dbReference type="PROSITE" id="PS50950">
    <property type="entry name" value="ZF_THAP"/>
    <property type="match status" value="1"/>
</dbReference>
<evidence type="ECO:0000256" key="4">
    <source>
        <dbReference type="ARBA" id="ARBA00023125"/>
    </source>
</evidence>
<dbReference type="EMBL" id="OU963910">
    <property type="protein sequence ID" value="CAH0400607.1"/>
    <property type="molecule type" value="Genomic_DNA"/>
</dbReference>
<evidence type="ECO:0000259" key="6">
    <source>
        <dbReference type="PROSITE" id="PS50950"/>
    </source>
</evidence>
<evidence type="ECO:0000256" key="2">
    <source>
        <dbReference type="ARBA" id="ARBA00022771"/>
    </source>
</evidence>
<dbReference type="InterPro" id="IPR038441">
    <property type="entry name" value="THAP_Znf_sf"/>
</dbReference>
<dbReference type="SUPFAM" id="SSF57716">
    <property type="entry name" value="Glucocorticoid receptor-like (DNA-binding domain)"/>
    <property type="match status" value="1"/>
</dbReference>